<dbReference type="AlphaFoldDB" id="A0AA39ACF2"/>
<reference evidence="1 2" key="1">
    <citation type="journal article" date="2023" name="BMC Biotechnol.">
        <title>Vitis rotundifolia cv Carlos genome sequencing.</title>
        <authorList>
            <person name="Huff M."/>
            <person name="Hulse-Kemp A."/>
            <person name="Scheffler B."/>
            <person name="Youngblood R."/>
            <person name="Simpson S."/>
            <person name="Babiker E."/>
            <person name="Staton M."/>
        </authorList>
    </citation>
    <scope>NUCLEOTIDE SEQUENCE [LARGE SCALE GENOMIC DNA]</scope>
    <source>
        <tissue evidence="1">Leaf</tissue>
    </source>
</reference>
<gene>
    <name evidence="1" type="ORF">PVL29_003218</name>
</gene>
<evidence type="ECO:0000313" key="2">
    <source>
        <dbReference type="Proteomes" id="UP001168098"/>
    </source>
</evidence>
<dbReference type="Proteomes" id="UP001168098">
    <property type="component" value="Unassembled WGS sequence"/>
</dbReference>
<organism evidence="1 2">
    <name type="scientific">Vitis rotundifolia</name>
    <name type="common">Muscadine grape</name>
    <dbReference type="NCBI Taxonomy" id="103349"/>
    <lineage>
        <taxon>Eukaryota</taxon>
        <taxon>Viridiplantae</taxon>
        <taxon>Streptophyta</taxon>
        <taxon>Embryophyta</taxon>
        <taxon>Tracheophyta</taxon>
        <taxon>Spermatophyta</taxon>
        <taxon>Magnoliopsida</taxon>
        <taxon>eudicotyledons</taxon>
        <taxon>Gunneridae</taxon>
        <taxon>Pentapetalae</taxon>
        <taxon>rosids</taxon>
        <taxon>Vitales</taxon>
        <taxon>Vitaceae</taxon>
        <taxon>Viteae</taxon>
        <taxon>Vitis</taxon>
    </lineage>
</organism>
<evidence type="ECO:0000313" key="1">
    <source>
        <dbReference type="EMBL" id="KAJ9705060.1"/>
    </source>
</evidence>
<accession>A0AA39ACF2</accession>
<proteinExistence type="predicted"/>
<dbReference type="EMBL" id="JARBHA010000003">
    <property type="protein sequence ID" value="KAJ9705060.1"/>
    <property type="molecule type" value="Genomic_DNA"/>
</dbReference>
<sequence>MAEKAPTAIGFCSKVVSSNPIDSDMRSTPSAMAWSIPANVSEAAASSSLRSLRKITLYMATLALGEMPIAVPSA</sequence>
<name>A0AA39ACF2_VITRO</name>
<protein>
    <submittedName>
        <fullName evidence="1">Uncharacterized protein</fullName>
    </submittedName>
</protein>
<comment type="caution">
    <text evidence="1">The sequence shown here is derived from an EMBL/GenBank/DDBJ whole genome shotgun (WGS) entry which is preliminary data.</text>
</comment>
<keyword evidence="2" id="KW-1185">Reference proteome</keyword>